<dbReference type="Gene3D" id="3.90.190.10">
    <property type="entry name" value="Protein tyrosine phosphatase superfamily"/>
    <property type="match status" value="1"/>
</dbReference>
<keyword evidence="3" id="KW-1185">Reference proteome</keyword>
<dbReference type="InterPro" id="IPR029021">
    <property type="entry name" value="Prot-tyrosine_phosphatase-like"/>
</dbReference>
<reference evidence="2 3" key="1">
    <citation type="submission" date="2018-06" db="EMBL/GenBank/DDBJ databases">
        <authorList>
            <consortium name="Pathogen Informatics"/>
            <person name="Doyle S."/>
        </authorList>
    </citation>
    <scope>NUCLEOTIDE SEQUENCE [LARGE SCALE GENOMIC DNA]</scope>
    <source>
        <strain evidence="2 3">NCTC10821</strain>
    </source>
</reference>
<dbReference type="OrthoDB" id="1188001at2"/>
<dbReference type="PANTHER" id="PTHR31126">
    <property type="entry name" value="TYROSINE-PROTEIN PHOSPHATASE"/>
    <property type="match status" value="1"/>
</dbReference>
<dbReference type="InterPro" id="IPR026893">
    <property type="entry name" value="Tyr/Ser_Pase_IphP-type"/>
</dbReference>
<comment type="similarity">
    <text evidence="1">Belongs to the protein-tyrosine phosphatase family.</text>
</comment>
<dbReference type="Proteomes" id="UP000254978">
    <property type="component" value="Unassembled WGS sequence"/>
</dbReference>
<dbReference type="AlphaFoldDB" id="A0A378THL3"/>
<evidence type="ECO:0000256" key="1">
    <source>
        <dbReference type="ARBA" id="ARBA00009580"/>
    </source>
</evidence>
<dbReference type="GO" id="GO:0004721">
    <property type="term" value="F:phosphoprotein phosphatase activity"/>
    <property type="evidence" value="ECO:0007669"/>
    <property type="project" value="InterPro"/>
</dbReference>
<name>A0A378THL3_9MYCO</name>
<dbReference type="EMBL" id="UGQT01000001">
    <property type="protein sequence ID" value="STZ60130.1"/>
    <property type="molecule type" value="Genomic_DNA"/>
</dbReference>
<sequence>MTGLSGAWNFRDVAETAGITPGLLFRSGELSGLDDDGRNSLQQLGIGDVADLRSAIEVDKHGPGLVPGGVQIHLLPFIETVVTDGEAPHEHAFQRLMTEKPSDESTEAAARRYMAEEYRGFAKAAGARLAVHRVITLLGDRRPLLAHCFAGKDRTGFTVGVVLRAAGVERDAVMADYLASNAAAASLRAQIIDRIRTRFDGEIPPEMAELTEARLSDDVLGVHEEYLDAAWVTIDEQFGSLDAYLTASGVTAEDITRLRTAISARS</sequence>
<dbReference type="SUPFAM" id="SSF52799">
    <property type="entry name" value="(Phosphotyrosine protein) phosphatases II"/>
    <property type="match status" value="1"/>
</dbReference>
<proteinExistence type="inferred from homology"/>
<evidence type="ECO:0000313" key="3">
    <source>
        <dbReference type="Proteomes" id="UP000254978"/>
    </source>
</evidence>
<gene>
    <name evidence="2" type="ORF">NCTC10821_03668</name>
</gene>
<evidence type="ECO:0000313" key="2">
    <source>
        <dbReference type="EMBL" id="STZ60130.1"/>
    </source>
</evidence>
<organism evidence="2 3">
    <name type="scientific">Mycolicibacterium tokaiense</name>
    <dbReference type="NCBI Taxonomy" id="39695"/>
    <lineage>
        <taxon>Bacteria</taxon>
        <taxon>Bacillati</taxon>
        <taxon>Actinomycetota</taxon>
        <taxon>Actinomycetes</taxon>
        <taxon>Mycobacteriales</taxon>
        <taxon>Mycobacteriaceae</taxon>
        <taxon>Mycolicibacterium</taxon>
    </lineage>
</organism>
<dbReference type="RefSeq" id="WP_115279403.1">
    <property type="nucleotide sequence ID" value="NZ_AP022600.1"/>
</dbReference>
<dbReference type="Pfam" id="PF13350">
    <property type="entry name" value="Y_phosphatase3"/>
    <property type="match status" value="1"/>
</dbReference>
<dbReference type="PANTHER" id="PTHR31126:SF1">
    <property type="entry name" value="TYROSINE SPECIFIC PROTEIN PHOSPHATASES DOMAIN-CONTAINING PROTEIN"/>
    <property type="match status" value="1"/>
</dbReference>
<protein>
    <submittedName>
        <fullName evidence="2">Protein tyrosine/serine phosphatase</fullName>
    </submittedName>
</protein>
<accession>A0A378THL3</accession>